<keyword evidence="6" id="KW-0999">Mitochondrion inner membrane</keyword>
<feature type="domain" description="Helicase ATP-binding" evidence="17">
    <location>
        <begin position="247"/>
        <end position="436"/>
    </location>
</feature>
<proteinExistence type="inferred from homology"/>
<comment type="subcellular location">
    <subcellularLocation>
        <location evidence="1">Mitochondrion inner membrane</location>
    </subcellularLocation>
</comment>
<dbReference type="GO" id="GO:0008094">
    <property type="term" value="F:ATP-dependent activity, acting on DNA"/>
    <property type="evidence" value="ECO:0007669"/>
    <property type="project" value="TreeGrafter"/>
</dbReference>
<dbReference type="PROSITE" id="PS51192">
    <property type="entry name" value="HELICASE_ATP_BIND_1"/>
    <property type="match status" value="1"/>
</dbReference>
<dbReference type="PANTHER" id="PTHR45626">
    <property type="entry name" value="TRANSCRIPTION TERMINATION FACTOR 2-RELATED"/>
    <property type="match status" value="1"/>
</dbReference>
<dbReference type="InterPro" id="IPR014001">
    <property type="entry name" value="Helicase_ATP-bd"/>
</dbReference>
<dbReference type="GO" id="GO:0008270">
    <property type="term" value="F:zinc ion binding"/>
    <property type="evidence" value="ECO:0007669"/>
    <property type="project" value="UniProtKB-KW"/>
</dbReference>
<dbReference type="Gene3D" id="3.40.50.300">
    <property type="entry name" value="P-loop containing nucleotide triphosphate hydrolases"/>
    <property type="match status" value="1"/>
</dbReference>
<dbReference type="InterPro" id="IPR050628">
    <property type="entry name" value="SNF2_RAD54_helicase_TF"/>
</dbReference>
<evidence type="ECO:0000256" key="12">
    <source>
        <dbReference type="ARBA" id="ARBA00023128"/>
    </source>
</evidence>
<evidence type="ECO:0000256" key="15">
    <source>
        <dbReference type="SAM" id="MobiDB-lite"/>
    </source>
</evidence>
<dbReference type="Pfam" id="PF02046">
    <property type="entry name" value="COX6A"/>
    <property type="match status" value="1"/>
</dbReference>
<dbReference type="InterPro" id="IPR049730">
    <property type="entry name" value="SNF2/RAD54-like_C"/>
</dbReference>
<dbReference type="CDD" id="cd18793">
    <property type="entry name" value="SF2_C_SNF"/>
    <property type="match status" value="1"/>
</dbReference>
<keyword evidence="11" id="KW-0809">Transit peptide</keyword>
<feature type="region of interest" description="Disordered" evidence="15">
    <location>
        <begin position="1"/>
        <end position="45"/>
    </location>
</feature>
<feature type="domain" description="Helicase C-terminal" evidence="18">
    <location>
        <begin position="716"/>
        <end position="866"/>
    </location>
</feature>
<dbReference type="InterPro" id="IPR001650">
    <property type="entry name" value="Helicase_C-like"/>
</dbReference>
<dbReference type="InterPro" id="IPR038718">
    <property type="entry name" value="SNF2-like_sf"/>
</dbReference>
<evidence type="ECO:0000256" key="10">
    <source>
        <dbReference type="ARBA" id="ARBA00022840"/>
    </source>
</evidence>
<evidence type="ECO:0000256" key="4">
    <source>
        <dbReference type="ARBA" id="ARBA00022741"/>
    </source>
</evidence>
<accession>A0A507D345</accession>
<feature type="domain" description="RING-type" evidence="16">
    <location>
        <begin position="610"/>
        <end position="664"/>
    </location>
</feature>
<evidence type="ECO:0000259" key="17">
    <source>
        <dbReference type="PROSITE" id="PS51192"/>
    </source>
</evidence>
<dbReference type="OrthoDB" id="448448at2759"/>
<keyword evidence="7" id="KW-0378">Hydrolase</keyword>
<keyword evidence="3" id="KW-0479">Metal-binding</keyword>
<dbReference type="InterPro" id="IPR017907">
    <property type="entry name" value="Znf_RING_CS"/>
</dbReference>
<dbReference type="InterPro" id="IPR001349">
    <property type="entry name" value="Cyt_c_oxidase_su6a"/>
</dbReference>
<dbReference type="SMART" id="SM00490">
    <property type="entry name" value="HELICc"/>
    <property type="match status" value="1"/>
</dbReference>
<evidence type="ECO:0000256" key="3">
    <source>
        <dbReference type="ARBA" id="ARBA00022723"/>
    </source>
</evidence>
<dbReference type="PROSITE" id="PS00518">
    <property type="entry name" value="ZF_RING_1"/>
    <property type="match status" value="1"/>
</dbReference>
<sequence>MIGNPRKRQRTDNPSSSSSSSSSSIPVTETHKSYQSPVQVHSDEDQDCLIIDLTTKPTAIGRASLPSSTPVSTPPILNRTFTPWSTKLLLDTNGNGNEATAQAAPLVNNLGTLATTNPVPTRRPLPNKSPRASTYAPASAGAIPAPGAYSQLAPSFALSTNNSTFLNQPNNNIAIVDLENEEYKDLVADPVFPSTVQSIKELLDTVPSDTTEEYAKAVQEKGRKSMTPAGVTCELMEHQVVGLAWLSKMEKEGKGMILADEMGMGKTIQTIALMVQNLPQQDHVPKGTLIVCPQSLLRQWNKEVVRRTKSLSSIIYHGTARHQHVDELEDYDVVITTYGILVQERPADIAPEVDEPAAKHDAVVKRKKRSAKGGPLFRIKWHRIVLDEAQIIRNKSTQQSIAVTQLKAKHRLCLTGTPLQTHLDELFSQFRFLRTPNFQYYTHFAEHITSLEKKNSKLAMARLQAVLRGYMLRRRKDSKNPDGTPILKLPAKKIETHIVQLSPAERRFYNLVERSTQDEFQAMLRAGIVMEQIGHILVMLLRLRLAATHPSLLRNIFHKAREEMEGNVKNNGDDGGETEGRRRARQKMHLGRADTLFVSIDNKKLFEDECPICTEEIAQVKDVACTTFCGHVYCLDCIIGVLNAPRQLNQDNEEADAAPCPICRQIVREPDLIALADLIPASNSDDEVFLNKETLNELDQMLKSMSDVDNYFSSSKVDKMIEILLDARNKAPDDKFIVFSQWTKMLDIVEHSLEVHGFKFCRYDGTMSTNKREQAIEQLQDDPATTIMLVSLKAGGVGLNLTAASRVVNLDLWYNPQLEQQAFGRVHRVGQTRDVHIHRFNVANTIEERIQLLVDQRLEMAKGALGDGIVKLQRLTLQNLMMLFGGGQGGDQGNMDFLEKEERTKGDRMQRMSFLSRVMRPALGRRHASSSAPSPSPSSSLSLEAITAAPTNPAAFPPVEQVMLAENYHARMHAKESVSFWWRINLYVVAPALVLVAMYSLPGEFAHIRHLQEHPNEFVAYPYLRKRKNPFPFSDGDHTMFSNPMCNPDPAPEE</sequence>
<dbReference type="PROSITE" id="PS51194">
    <property type="entry name" value="HELICASE_CTER"/>
    <property type="match status" value="1"/>
</dbReference>
<protein>
    <submittedName>
        <fullName evidence="19">Uncharacterized protein</fullName>
    </submittedName>
</protein>
<evidence type="ECO:0000256" key="2">
    <source>
        <dbReference type="ARBA" id="ARBA00007025"/>
    </source>
</evidence>
<dbReference type="SUPFAM" id="SSF57850">
    <property type="entry name" value="RING/U-box"/>
    <property type="match status" value="1"/>
</dbReference>
<keyword evidence="12" id="KW-0496">Mitochondrion</keyword>
<evidence type="ECO:0000256" key="7">
    <source>
        <dbReference type="ARBA" id="ARBA00022801"/>
    </source>
</evidence>
<feature type="compositionally biased region" description="Low complexity" evidence="15">
    <location>
        <begin position="15"/>
        <end position="24"/>
    </location>
</feature>
<dbReference type="PROSITE" id="PS50096">
    <property type="entry name" value="IQ"/>
    <property type="match status" value="1"/>
</dbReference>
<dbReference type="PANTHER" id="PTHR45626:SF16">
    <property type="entry name" value="ATP-DEPENDENT HELICASE ULS1"/>
    <property type="match status" value="1"/>
</dbReference>
<keyword evidence="4" id="KW-0547">Nucleotide-binding</keyword>
<reference evidence="19 20" key="1">
    <citation type="journal article" date="2019" name="Sci. Rep.">
        <title>Comparative genomics of chytrid fungi reveal insights into the obligate biotrophic and pathogenic lifestyle of Synchytrium endobioticum.</title>
        <authorList>
            <person name="van de Vossenberg B.T.L.H."/>
            <person name="Warris S."/>
            <person name="Nguyen H.D.T."/>
            <person name="van Gent-Pelzer M.P.E."/>
            <person name="Joly D.L."/>
            <person name="van de Geest H.C."/>
            <person name="Bonants P.J.M."/>
            <person name="Smith D.S."/>
            <person name="Levesque C.A."/>
            <person name="van der Lee T.A.J."/>
        </authorList>
    </citation>
    <scope>NUCLEOTIDE SEQUENCE [LARGE SCALE GENOMIC DNA]</scope>
    <source>
        <strain evidence="19 20">LEV6574</strain>
    </source>
</reference>
<dbReference type="GO" id="GO:0000724">
    <property type="term" value="P:double-strand break repair via homologous recombination"/>
    <property type="evidence" value="ECO:0007669"/>
    <property type="project" value="TreeGrafter"/>
</dbReference>
<organism evidence="19 20">
    <name type="scientific">Synchytrium endobioticum</name>
    <dbReference type="NCBI Taxonomy" id="286115"/>
    <lineage>
        <taxon>Eukaryota</taxon>
        <taxon>Fungi</taxon>
        <taxon>Fungi incertae sedis</taxon>
        <taxon>Chytridiomycota</taxon>
        <taxon>Chytridiomycota incertae sedis</taxon>
        <taxon>Chytridiomycetes</taxon>
        <taxon>Synchytriales</taxon>
        <taxon>Synchytriaceae</taxon>
        <taxon>Synchytrium</taxon>
    </lineage>
</organism>
<dbReference type="Pfam" id="PF00271">
    <property type="entry name" value="Helicase_C"/>
    <property type="match status" value="1"/>
</dbReference>
<evidence type="ECO:0000256" key="8">
    <source>
        <dbReference type="ARBA" id="ARBA00022806"/>
    </source>
</evidence>
<dbReference type="Pfam" id="PF13445">
    <property type="entry name" value="zf-RING_UBOX"/>
    <property type="match status" value="1"/>
</dbReference>
<evidence type="ECO:0000256" key="5">
    <source>
        <dbReference type="ARBA" id="ARBA00022771"/>
    </source>
</evidence>
<name>A0A507D345_9FUNG</name>
<evidence type="ECO:0000313" key="19">
    <source>
        <dbReference type="EMBL" id="TPX45893.1"/>
    </source>
</evidence>
<feature type="region of interest" description="Disordered" evidence="15">
    <location>
        <begin position="111"/>
        <end position="139"/>
    </location>
</feature>
<dbReference type="InterPro" id="IPR013083">
    <property type="entry name" value="Znf_RING/FYVE/PHD"/>
</dbReference>
<dbReference type="InterPro" id="IPR001841">
    <property type="entry name" value="Znf_RING"/>
</dbReference>
<comment type="similarity">
    <text evidence="2">Belongs to the SNF2/RAD54 helicase family.</text>
</comment>
<evidence type="ECO:0000256" key="1">
    <source>
        <dbReference type="ARBA" id="ARBA00004273"/>
    </source>
</evidence>
<evidence type="ECO:0000256" key="6">
    <source>
        <dbReference type="ARBA" id="ARBA00022792"/>
    </source>
</evidence>
<keyword evidence="10" id="KW-0067">ATP-binding</keyword>
<dbReference type="Gene3D" id="3.40.50.10810">
    <property type="entry name" value="Tandem AAA-ATPase domain"/>
    <property type="match status" value="1"/>
</dbReference>
<dbReference type="SUPFAM" id="SSF52540">
    <property type="entry name" value="P-loop containing nucleoside triphosphate hydrolases"/>
    <property type="match status" value="2"/>
</dbReference>
<evidence type="ECO:0000256" key="11">
    <source>
        <dbReference type="ARBA" id="ARBA00022946"/>
    </source>
</evidence>
<dbReference type="InterPro" id="IPR000330">
    <property type="entry name" value="SNF2_N"/>
</dbReference>
<dbReference type="PROSITE" id="PS50089">
    <property type="entry name" value="ZF_RING_2"/>
    <property type="match status" value="1"/>
</dbReference>
<evidence type="ECO:0000256" key="9">
    <source>
        <dbReference type="ARBA" id="ARBA00022833"/>
    </source>
</evidence>
<dbReference type="Gene3D" id="4.10.95.10">
    <property type="entry name" value="Cytochrome c oxidase, subunit VIa"/>
    <property type="match status" value="1"/>
</dbReference>
<comment type="caution">
    <text evidence="19">The sequence shown here is derived from an EMBL/GenBank/DDBJ whole genome shotgun (WGS) entry which is preliminary data.</text>
</comment>
<dbReference type="Pfam" id="PF00176">
    <property type="entry name" value="SNF2-rel_dom"/>
    <property type="match status" value="1"/>
</dbReference>
<dbReference type="Gene3D" id="3.30.40.10">
    <property type="entry name" value="Zinc/RING finger domain, C3HC4 (zinc finger)"/>
    <property type="match status" value="1"/>
</dbReference>
<dbReference type="CDD" id="cd18008">
    <property type="entry name" value="DEXDc_SHPRH-like"/>
    <property type="match status" value="1"/>
</dbReference>
<evidence type="ECO:0000259" key="16">
    <source>
        <dbReference type="PROSITE" id="PS50089"/>
    </source>
</evidence>
<dbReference type="SUPFAM" id="SSF81411">
    <property type="entry name" value="Mitochondrial cytochrome c oxidase subunit VIa"/>
    <property type="match status" value="1"/>
</dbReference>
<dbReference type="GO" id="GO:0016787">
    <property type="term" value="F:hydrolase activity"/>
    <property type="evidence" value="ECO:0007669"/>
    <property type="project" value="UniProtKB-KW"/>
</dbReference>
<gene>
    <name evidence="19" type="ORF">SeLEV6574_g03576</name>
</gene>
<dbReference type="EMBL" id="QEAM01000124">
    <property type="protein sequence ID" value="TPX45893.1"/>
    <property type="molecule type" value="Genomic_DNA"/>
</dbReference>
<dbReference type="GO" id="GO:0005743">
    <property type="term" value="C:mitochondrial inner membrane"/>
    <property type="evidence" value="ECO:0007669"/>
    <property type="project" value="UniProtKB-SubCell"/>
</dbReference>
<dbReference type="GO" id="GO:0005524">
    <property type="term" value="F:ATP binding"/>
    <property type="evidence" value="ECO:0007669"/>
    <property type="project" value="UniProtKB-KW"/>
</dbReference>
<dbReference type="InterPro" id="IPR027417">
    <property type="entry name" value="P-loop_NTPase"/>
</dbReference>
<keyword evidence="5 14" id="KW-0863">Zinc-finger</keyword>
<evidence type="ECO:0000256" key="14">
    <source>
        <dbReference type="PROSITE-ProRule" id="PRU00175"/>
    </source>
</evidence>
<dbReference type="GO" id="GO:0004386">
    <property type="term" value="F:helicase activity"/>
    <property type="evidence" value="ECO:0007669"/>
    <property type="project" value="UniProtKB-KW"/>
</dbReference>
<dbReference type="AlphaFoldDB" id="A0A507D345"/>
<dbReference type="Proteomes" id="UP000320475">
    <property type="component" value="Unassembled WGS sequence"/>
</dbReference>
<dbReference type="InterPro" id="IPR027370">
    <property type="entry name" value="Znf-RING_euk"/>
</dbReference>
<evidence type="ECO:0000313" key="20">
    <source>
        <dbReference type="Proteomes" id="UP000320475"/>
    </source>
</evidence>
<dbReference type="SMART" id="SM00184">
    <property type="entry name" value="RING"/>
    <property type="match status" value="1"/>
</dbReference>
<dbReference type="SMART" id="SM00487">
    <property type="entry name" value="DEXDc"/>
    <property type="match status" value="1"/>
</dbReference>
<keyword evidence="13" id="KW-0472">Membrane</keyword>
<evidence type="ECO:0000256" key="13">
    <source>
        <dbReference type="ARBA" id="ARBA00023136"/>
    </source>
</evidence>
<keyword evidence="8" id="KW-0347">Helicase</keyword>
<dbReference type="InterPro" id="IPR036418">
    <property type="entry name" value="Cyt_c_oxidase_su6a_sf"/>
</dbReference>
<dbReference type="VEuPathDB" id="FungiDB:SeMB42_g04828"/>
<dbReference type="GO" id="GO:0005634">
    <property type="term" value="C:nucleus"/>
    <property type="evidence" value="ECO:0007669"/>
    <property type="project" value="TreeGrafter"/>
</dbReference>
<evidence type="ECO:0000259" key="18">
    <source>
        <dbReference type="PROSITE" id="PS51194"/>
    </source>
</evidence>
<keyword evidence="9" id="KW-0862">Zinc</keyword>